<reference evidence="8" key="1">
    <citation type="journal article" date="2021" name="Curr. Microbiol.">
        <title>Complete genome of nocamycin-producing strain Saccharothrix syringae NRRL B-16468 reveals the biosynthetic potential for secondary metabolites.</title>
        <authorList>
            <person name="Mo X."/>
            <person name="Yang S."/>
        </authorList>
    </citation>
    <scope>NUCLEOTIDE SEQUENCE [LARGE SCALE GENOMIC DNA]</scope>
    <source>
        <strain evidence="8">ATCC 51364 / DSM 43886 / JCM 6844 / KCTC 9398 / NBRC 14523 / NRRL B-16468 / INA 2240</strain>
    </source>
</reference>
<dbReference type="InterPro" id="IPR000873">
    <property type="entry name" value="AMP-dep_synth/lig_dom"/>
</dbReference>
<dbReference type="GO" id="GO:0015645">
    <property type="term" value="F:fatty acid ligase activity"/>
    <property type="evidence" value="ECO:0007669"/>
    <property type="project" value="TreeGrafter"/>
</dbReference>
<evidence type="ECO:0000256" key="4">
    <source>
        <dbReference type="ARBA" id="ARBA00022840"/>
    </source>
</evidence>
<dbReference type="PROSITE" id="PS00455">
    <property type="entry name" value="AMP_BINDING"/>
    <property type="match status" value="1"/>
</dbReference>
<dbReference type="PANTHER" id="PTHR43605:SF10">
    <property type="entry name" value="ACYL-COA SYNTHETASE MEDIUM CHAIN FAMILY MEMBER 3"/>
    <property type="match status" value="1"/>
</dbReference>
<dbReference type="Pfam" id="PF00501">
    <property type="entry name" value="AMP-binding"/>
    <property type="match status" value="1"/>
</dbReference>
<proteinExistence type="inferred from homology"/>
<feature type="domain" description="AMP-dependent synthetase/ligase" evidence="5">
    <location>
        <begin position="53"/>
        <end position="403"/>
    </location>
</feature>
<dbReference type="EMBL" id="CP034550">
    <property type="protein sequence ID" value="QFZ20877.1"/>
    <property type="molecule type" value="Genomic_DNA"/>
</dbReference>
<dbReference type="GO" id="GO:0006637">
    <property type="term" value="P:acyl-CoA metabolic process"/>
    <property type="evidence" value="ECO:0007669"/>
    <property type="project" value="TreeGrafter"/>
</dbReference>
<dbReference type="SUPFAM" id="SSF56801">
    <property type="entry name" value="Acetyl-CoA synthetase-like"/>
    <property type="match status" value="1"/>
</dbReference>
<dbReference type="AlphaFoldDB" id="A0A5Q0H3N9"/>
<dbReference type="InterPro" id="IPR042099">
    <property type="entry name" value="ANL_N_sf"/>
</dbReference>
<dbReference type="InterPro" id="IPR051087">
    <property type="entry name" value="Mitochondrial_ACSM"/>
</dbReference>
<keyword evidence="2" id="KW-0436">Ligase</keyword>
<keyword evidence="3" id="KW-0547">Nucleotide-binding</keyword>
<evidence type="ECO:0000256" key="1">
    <source>
        <dbReference type="ARBA" id="ARBA00006432"/>
    </source>
</evidence>
<evidence type="ECO:0000256" key="2">
    <source>
        <dbReference type="ARBA" id="ARBA00022598"/>
    </source>
</evidence>
<dbReference type="GO" id="GO:0006633">
    <property type="term" value="P:fatty acid biosynthetic process"/>
    <property type="evidence" value="ECO:0007669"/>
    <property type="project" value="TreeGrafter"/>
</dbReference>
<gene>
    <name evidence="7" type="ORF">EKG83_28925</name>
</gene>
<dbReference type="GO" id="GO:0005524">
    <property type="term" value="F:ATP binding"/>
    <property type="evidence" value="ECO:0007669"/>
    <property type="project" value="UniProtKB-KW"/>
</dbReference>
<dbReference type="PANTHER" id="PTHR43605">
    <property type="entry name" value="ACYL-COENZYME A SYNTHETASE"/>
    <property type="match status" value="1"/>
</dbReference>
<dbReference type="InterPro" id="IPR025110">
    <property type="entry name" value="AMP-bd_C"/>
</dbReference>
<evidence type="ECO:0000313" key="8">
    <source>
        <dbReference type="Proteomes" id="UP000325787"/>
    </source>
</evidence>
<comment type="similarity">
    <text evidence="1">Belongs to the ATP-dependent AMP-binding enzyme family.</text>
</comment>
<dbReference type="GO" id="GO:0016405">
    <property type="term" value="F:CoA-ligase activity"/>
    <property type="evidence" value="ECO:0007669"/>
    <property type="project" value="UniProtKB-ARBA"/>
</dbReference>
<dbReference type="Pfam" id="PF13193">
    <property type="entry name" value="AMP-binding_C"/>
    <property type="match status" value="1"/>
</dbReference>
<evidence type="ECO:0000259" key="6">
    <source>
        <dbReference type="Pfam" id="PF13193"/>
    </source>
</evidence>
<dbReference type="Gene3D" id="3.40.50.12780">
    <property type="entry name" value="N-terminal domain of ligase-like"/>
    <property type="match status" value="1"/>
</dbReference>
<feature type="domain" description="AMP-binding enzyme C-terminal" evidence="6">
    <location>
        <begin position="454"/>
        <end position="531"/>
    </location>
</feature>
<dbReference type="InterPro" id="IPR020845">
    <property type="entry name" value="AMP-binding_CS"/>
</dbReference>
<dbReference type="RefSeq" id="WP_033433877.1">
    <property type="nucleotide sequence ID" value="NZ_CP034550.1"/>
</dbReference>
<dbReference type="Proteomes" id="UP000325787">
    <property type="component" value="Chromosome"/>
</dbReference>
<accession>A0A5Q0H3N9</accession>
<sequence length="571" mass="61755">MAAGDTERFRAARDLLLELGEDHDAACARFRWPRFETFNWALDWFDPVARDSTREALRVVDGGSVASSTYAELSARSGQAANWLRGRGVARGTRVLVMLDNRLATWEVLLAAMKLGAVVIPTYTTISATDLADRVGRGGVTHVVTDSALADRFTGIADRLTRVGVGPPVPGWAPYGDAYAESADFTPHGTTRADDPLFLYFTSGTTSRPKLALHTHTSYPVGHLSSMYWTGVRPGDRHLNISAPGWAKHAWSSFFAPFNAEATLLTVRTGTASAPTVLDALTTQRATTFCAPPTVWRMLLQHDLGRRPDALRDAGSVGEPLNPEVIERVRRAWGLTVRDGYGQSETTAQIGNTPGLPVRPGSMGKPLPGYRIALLDPLTGEPGDEGEICVDLADRPVGVMPGYVGAPEKNAETFAGGHYHTGDIGRRDDDGYLTYVGRSDDVFKSYDYRISPFELESVLLGHDDVAEVAVVPAPDPIGLVVPKAFVTLVEGCPPSVAVARSILRYAQEHLAPHQWIRRLEFGALPKTMSGKIRRAELRAAAGRNGGAESREYLLDDLCAPASAPPGANRQH</sequence>
<dbReference type="Gene3D" id="3.30.300.30">
    <property type="match status" value="1"/>
</dbReference>
<dbReference type="GO" id="GO:0004321">
    <property type="term" value="F:fatty-acyl-CoA synthase activity"/>
    <property type="evidence" value="ECO:0007669"/>
    <property type="project" value="TreeGrafter"/>
</dbReference>
<evidence type="ECO:0000256" key="3">
    <source>
        <dbReference type="ARBA" id="ARBA00022741"/>
    </source>
</evidence>
<dbReference type="OrthoDB" id="9803968at2"/>
<dbReference type="KEGG" id="ssyi:EKG83_28925"/>
<keyword evidence="4" id="KW-0067">ATP-binding</keyword>
<evidence type="ECO:0000313" key="7">
    <source>
        <dbReference type="EMBL" id="QFZ20877.1"/>
    </source>
</evidence>
<evidence type="ECO:0000259" key="5">
    <source>
        <dbReference type="Pfam" id="PF00501"/>
    </source>
</evidence>
<protein>
    <submittedName>
        <fullName evidence="7">AMP-dependent synthetase</fullName>
    </submittedName>
</protein>
<dbReference type="InterPro" id="IPR045851">
    <property type="entry name" value="AMP-bd_C_sf"/>
</dbReference>
<name>A0A5Q0H3N9_SACSY</name>
<keyword evidence="8" id="KW-1185">Reference proteome</keyword>
<organism evidence="7 8">
    <name type="scientific">Saccharothrix syringae</name>
    <name type="common">Nocardiopsis syringae</name>
    <dbReference type="NCBI Taxonomy" id="103733"/>
    <lineage>
        <taxon>Bacteria</taxon>
        <taxon>Bacillati</taxon>
        <taxon>Actinomycetota</taxon>
        <taxon>Actinomycetes</taxon>
        <taxon>Pseudonocardiales</taxon>
        <taxon>Pseudonocardiaceae</taxon>
        <taxon>Saccharothrix</taxon>
    </lineage>
</organism>